<name>A0AAC9UP76_LATCU</name>
<organism evidence="1 2">
    <name type="scientific">Latilactobacillus curvatus</name>
    <name type="common">Lactobacillus curvatus</name>
    <dbReference type="NCBI Taxonomy" id="28038"/>
    <lineage>
        <taxon>Bacteria</taxon>
        <taxon>Bacillati</taxon>
        <taxon>Bacillota</taxon>
        <taxon>Bacilli</taxon>
        <taxon>Lactobacillales</taxon>
        <taxon>Lactobacillaceae</taxon>
        <taxon>Latilactobacillus</taxon>
    </lineage>
</organism>
<evidence type="ECO:0000313" key="1">
    <source>
        <dbReference type="EMBL" id="ASN59815.1"/>
    </source>
</evidence>
<reference evidence="1 2" key="1">
    <citation type="submission" date="2017-07" db="EMBL/GenBank/DDBJ databases">
        <title>Lactobacillus curvatus MRS6 whole genome.</title>
        <authorList>
            <person name="Jans C."/>
            <person name="Lagler S."/>
            <person name="Lacroix C."/>
            <person name="Meile L."/>
            <person name="Stevens M.J.A."/>
        </authorList>
    </citation>
    <scope>NUCLEOTIDE SEQUENCE [LARGE SCALE GENOMIC DNA]</scope>
    <source>
        <strain evidence="1 2">MRS6</strain>
    </source>
</reference>
<accession>A0AAC9UP76</accession>
<gene>
    <name evidence="1" type="ORF">CG419_03885</name>
</gene>
<dbReference type="EMBL" id="CP022474">
    <property type="protein sequence ID" value="ASN59815.1"/>
    <property type="molecule type" value="Genomic_DNA"/>
</dbReference>
<protein>
    <submittedName>
        <fullName evidence="1">Uncharacterized protein</fullName>
    </submittedName>
</protein>
<dbReference type="AlphaFoldDB" id="A0AAC9UP76"/>
<evidence type="ECO:0000313" key="2">
    <source>
        <dbReference type="Proteomes" id="UP000199749"/>
    </source>
</evidence>
<proteinExistence type="predicted"/>
<sequence length="66" mass="7464">MRRVTIYTNTGKQCEIDTIESRNSLAERLYKSFKKRRPAIVFNGKDSATIVPTTSVDVISIVEVSE</sequence>
<dbReference type="Proteomes" id="UP000199749">
    <property type="component" value="Chromosome"/>
</dbReference>